<dbReference type="Proteomes" id="UP000824469">
    <property type="component" value="Unassembled WGS sequence"/>
</dbReference>
<proteinExistence type="predicted"/>
<protein>
    <submittedName>
        <fullName evidence="1">Uncharacterized protein</fullName>
    </submittedName>
</protein>
<organism evidence="1 2">
    <name type="scientific">Taxus chinensis</name>
    <name type="common">Chinese yew</name>
    <name type="synonym">Taxus wallichiana var. chinensis</name>
    <dbReference type="NCBI Taxonomy" id="29808"/>
    <lineage>
        <taxon>Eukaryota</taxon>
        <taxon>Viridiplantae</taxon>
        <taxon>Streptophyta</taxon>
        <taxon>Embryophyta</taxon>
        <taxon>Tracheophyta</taxon>
        <taxon>Spermatophyta</taxon>
        <taxon>Pinopsida</taxon>
        <taxon>Pinidae</taxon>
        <taxon>Conifers II</taxon>
        <taxon>Cupressales</taxon>
        <taxon>Taxaceae</taxon>
        <taxon>Taxus</taxon>
    </lineage>
</organism>
<accession>A0AA38FWV2</accession>
<sequence length="174" mass="19551">MPAKVADALGITLTKTIGRCYSMERQVPLVGKIKDAQEVLASFPDKRLKMTILVADIPVSYDMLLSRNFCKELGGEVKMDWSCAHIPIKGVNQKLEPEKKSKYTVSKSEDPRSQILFQESDNGVYYLEMDKEEIQPVIRESHQIDNKIWTLEFDGSCYSFGSGTGIVLISPEGK</sequence>
<feature type="non-terminal residue" evidence="1">
    <location>
        <position position="174"/>
    </location>
</feature>
<comment type="caution">
    <text evidence="1">The sequence shown here is derived from an EMBL/GenBank/DDBJ whole genome shotgun (WGS) entry which is preliminary data.</text>
</comment>
<evidence type="ECO:0000313" key="1">
    <source>
        <dbReference type="EMBL" id="KAH9310558.1"/>
    </source>
</evidence>
<evidence type="ECO:0000313" key="2">
    <source>
        <dbReference type="Proteomes" id="UP000824469"/>
    </source>
</evidence>
<keyword evidence="2" id="KW-1185">Reference proteome</keyword>
<dbReference type="AlphaFoldDB" id="A0AA38FWV2"/>
<gene>
    <name evidence="1" type="ORF">KI387_025593</name>
</gene>
<dbReference type="EMBL" id="JAHRHJ020000006">
    <property type="protein sequence ID" value="KAH9310558.1"/>
    <property type="molecule type" value="Genomic_DNA"/>
</dbReference>
<name>A0AA38FWV2_TAXCH</name>
<reference evidence="1 2" key="1">
    <citation type="journal article" date="2021" name="Nat. Plants">
        <title>The Taxus genome provides insights into paclitaxel biosynthesis.</title>
        <authorList>
            <person name="Xiong X."/>
            <person name="Gou J."/>
            <person name="Liao Q."/>
            <person name="Li Y."/>
            <person name="Zhou Q."/>
            <person name="Bi G."/>
            <person name="Li C."/>
            <person name="Du R."/>
            <person name="Wang X."/>
            <person name="Sun T."/>
            <person name="Guo L."/>
            <person name="Liang H."/>
            <person name="Lu P."/>
            <person name="Wu Y."/>
            <person name="Zhang Z."/>
            <person name="Ro D.K."/>
            <person name="Shang Y."/>
            <person name="Huang S."/>
            <person name="Yan J."/>
        </authorList>
    </citation>
    <scope>NUCLEOTIDE SEQUENCE [LARGE SCALE GENOMIC DNA]</scope>
    <source>
        <strain evidence="1">Ta-2019</strain>
    </source>
</reference>